<feature type="compositionally biased region" description="Basic and acidic residues" evidence="14">
    <location>
        <begin position="485"/>
        <end position="513"/>
    </location>
</feature>
<feature type="region of interest" description="Disordered" evidence="14">
    <location>
        <begin position="485"/>
        <end position="525"/>
    </location>
</feature>
<evidence type="ECO:0000313" key="16">
    <source>
        <dbReference type="EMBL" id="CAD7223349.1"/>
    </source>
</evidence>
<keyword evidence="6 15" id="KW-0812">Transmembrane</keyword>
<feature type="coiled-coil region" evidence="13">
    <location>
        <begin position="530"/>
        <end position="626"/>
    </location>
</feature>
<dbReference type="InterPro" id="IPR019130">
    <property type="entry name" value="Macoilin"/>
</dbReference>
<sequence length="676" mass="75951">MKRRNADLGKLRRPLKRSKIGEGLYGSPLFYLRFLMVWIVVLLADFLLDFRFEFLWPLWCLLRSVYDSYRYQGLAFSAFFVCIALTADVICLLVVPAHWLFFVASTYVWVQFVWHTDRGLCLPTICLWLLFIYIEASVRLKEVQRSLPFHLDLCRPFAAHCIGYPMVTLGFGFKSFISFKARQRKQKDVQKENEFYLQLLSQALPPDVQAAQTSSPGLLSDKASVRDILASVCDRETPPAVSEPCSSSILNGASLKEKNHWEDKESTLLSNSSRKGAPVNPITGGKQSNASSHHSISNGLMYLEGYLEEKRPSVNDFNEADVQADKTSNKSGLGSSASSSRSNSMSRNSLPSPWEERNGTGSYIATSLGKKECPASSAPINVSSSKGTAVNKKSNREKDIKDCNKLDYVTRIEGEAKKLRADLAASKSLETELRGYIQTLTSSERLTRAELNQVQVDNENLQSKLHSLVTARQQDKQTISTLEKKVTEERRERTKLESQLAAERKNKQKEDSVRSASKGQQCTDQCRMRRRELEGDLKNLRVDVKRAEERSRQLERELESCRASMGQQQEKDALTCAVSALEDMNQQLKQTLSAETKLKLDLFSALGEAKRQLEIKTNQLALKEKEVIDLHSRLGEVLALLPDASSLSPSVNGGSSHSWVLDPNAASYTPKLVRDD</sequence>
<evidence type="ECO:0000256" key="11">
    <source>
        <dbReference type="ARBA" id="ARBA00023242"/>
    </source>
</evidence>
<evidence type="ECO:0000256" key="4">
    <source>
        <dbReference type="ARBA" id="ARBA00021882"/>
    </source>
</evidence>
<dbReference type="OrthoDB" id="10071111at2759"/>
<gene>
    <name evidence="16" type="ORF">CTOB1V02_LOCUS1339</name>
</gene>
<evidence type="ECO:0000256" key="7">
    <source>
        <dbReference type="ARBA" id="ARBA00022824"/>
    </source>
</evidence>
<reference evidence="16" key="1">
    <citation type="submission" date="2020-11" db="EMBL/GenBank/DDBJ databases">
        <authorList>
            <person name="Tran Van P."/>
        </authorList>
    </citation>
    <scope>NUCLEOTIDE SEQUENCE</scope>
</reference>
<keyword evidence="7" id="KW-0256">Endoplasmic reticulum</keyword>
<keyword evidence="13" id="KW-0175">Coiled coil</keyword>
<dbReference type="Pfam" id="PF09726">
    <property type="entry name" value="Macoilin"/>
    <property type="match status" value="1"/>
</dbReference>
<dbReference type="EMBL" id="OB660187">
    <property type="protein sequence ID" value="CAD7223349.1"/>
    <property type="molecule type" value="Genomic_DNA"/>
</dbReference>
<keyword evidence="10" id="KW-0325">Glycoprotein</keyword>
<comment type="function">
    <text evidence="1">Plays a role in the regulation of neuronal activity.</text>
</comment>
<evidence type="ECO:0000256" key="15">
    <source>
        <dbReference type="SAM" id="Phobius"/>
    </source>
</evidence>
<keyword evidence="9 15" id="KW-0472">Membrane</keyword>
<keyword evidence="11" id="KW-0539">Nucleus</keyword>
<dbReference type="AlphaFoldDB" id="A0A7R8W2W2"/>
<name>A0A7R8W2W2_9CRUS</name>
<keyword evidence="8 15" id="KW-1133">Transmembrane helix</keyword>
<comment type="subcellular location">
    <subcellularLocation>
        <location evidence="2">Nucleus membrane</location>
        <topology evidence="2">Multi-pass membrane protein</topology>
    </subcellularLocation>
    <subcellularLocation>
        <location evidence="3">Rough endoplasmic reticulum membrane</location>
        <topology evidence="3">Multi-pass membrane protein</topology>
    </subcellularLocation>
</comment>
<organism evidence="16">
    <name type="scientific">Cyprideis torosa</name>
    <dbReference type="NCBI Taxonomy" id="163714"/>
    <lineage>
        <taxon>Eukaryota</taxon>
        <taxon>Metazoa</taxon>
        <taxon>Ecdysozoa</taxon>
        <taxon>Arthropoda</taxon>
        <taxon>Crustacea</taxon>
        <taxon>Oligostraca</taxon>
        <taxon>Ostracoda</taxon>
        <taxon>Podocopa</taxon>
        <taxon>Podocopida</taxon>
        <taxon>Cytherocopina</taxon>
        <taxon>Cytheroidea</taxon>
        <taxon>Cytherideidae</taxon>
        <taxon>Cyprideis</taxon>
    </lineage>
</organism>
<keyword evidence="5" id="KW-0597">Phosphoprotein</keyword>
<dbReference type="PANTHER" id="PTHR47464">
    <property type="entry name" value="MACOILIN"/>
    <property type="match status" value="1"/>
</dbReference>
<evidence type="ECO:0000256" key="10">
    <source>
        <dbReference type="ARBA" id="ARBA00023180"/>
    </source>
</evidence>
<dbReference type="PANTHER" id="PTHR47464:SF2">
    <property type="entry name" value="MACOILIN"/>
    <property type="match status" value="1"/>
</dbReference>
<dbReference type="GO" id="GO:0030867">
    <property type="term" value="C:rough endoplasmic reticulum membrane"/>
    <property type="evidence" value="ECO:0007669"/>
    <property type="project" value="UniProtKB-SubCell"/>
</dbReference>
<evidence type="ECO:0000256" key="8">
    <source>
        <dbReference type="ARBA" id="ARBA00022989"/>
    </source>
</evidence>
<feature type="region of interest" description="Disordered" evidence="14">
    <location>
        <begin position="261"/>
        <end position="294"/>
    </location>
</feature>
<evidence type="ECO:0000256" key="13">
    <source>
        <dbReference type="SAM" id="Coils"/>
    </source>
</evidence>
<feature type="compositionally biased region" description="Polar residues" evidence="14">
    <location>
        <begin position="514"/>
        <end position="524"/>
    </location>
</feature>
<evidence type="ECO:0000256" key="14">
    <source>
        <dbReference type="SAM" id="MobiDB-lite"/>
    </source>
</evidence>
<dbReference type="GO" id="GO:0023041">
    <property type="term" value="P:neuronal signal transduction"/>
    <property type="evidence" value="ECO:0007669"/>
    <property type="project" value="InterPro"/>
</dbReference>
<evidence type="ECO:0000256" key="2">
    <source>
        <dbReference type="ARBA" id="ARBA00004232"/>
    </source>
</evidence>
<feature type="transmembrane region" description="Helical" evidence="15">
    <location>
        <begin position="120"/>
        <end position="137"/>
    </location>
</feature>
<feature type="transmembrane region" description="Helical" evidence="15">
    <location>
        <begin position="75"/>
        <end position="108"/>
    </location>
</feature>
<feature type="region of interest" description="Disordered" evidence="14">
    <location>
        <begin position="323"/>
        <end position="361"/>
    </location>
</feature>
<evidence type="ECO:0000256" key="12">
    <source>
        <dbReference type="ARBA" id="ARBA00031129"/>
    </source>
</evidence>
<dbReference type="GO" id="GO:0031965">
    <property type="term" value="C:nuclear membrane"/>
    <property type="evidence" value="ECO:0007669"/>
    <property type="project" value="UniProtKB-SubCell"/>
</dbReference>
<evidence type="ECO:0000256" key="5">
    <source>
        <dbReference type="ARBA" id="ARBA00022553"/>
    </source>
</evidence>
<accession>A0A7R8W2W2</accession>
<evidence type="ECO:0000256" key="3">
    <source>
        <dbReference type="ARBA" id="ARBA00004269"/>
    </source>
</evidence>
<feature type="transmembrane region" description="Helical" evidence="15">
    <location>
        <begin position="21"/>
        <end position="48"/>
    </location>
</feature>
<evidence type="ECO:0000256" key="9">
    <source>
        <dbReference type="ARBA" id="ARBA00023136"/>
    </source>
</evidence>
<protein>
    <recommendedName>
        <fullName evidence="4">Macoilin</fullName>
    </recommendedName>
    <alternativeName>
        <fullName evidence="12">Transmembrane protein 57</fullName>
    </alternativeName>
</protein>
<proteinExistence type="predicted"/>
<feature type="compositionally biased region" description="Polar residues" evidence="14">
    <location>
        <begin position="285"/>
        <end position="294"/>
    </location>
</feature>
<evidence type="ECO:0000256" key="6">
    <source>
        <dbReference type="ARBA" id="ARBA00022692"/>
    </source>
</evidence>
<feature type="compositionally biased region" description="Low complexity" evidence="14">
    <location>
        <begin position="331"/>
        <end position="353"/>
    </location>
</feature>
<evidence type="ECO:0000256" key="1">
    <source>
        <dbReference type="ARBA" id="ARBA00003440"/>
    </source>
</evidence>